<keyword evidence="2" id="KW-1185">Reference proteome</keyword>
<accession>A0ABD3FVW5</accession>
<dbReference type="Proteomes" id="UP001632037">
    <property type="component" value="Unassembled WGS sequence"/>
</dbReference>
<gene>
    <name evidence="1" type="ORF">V7S43_004775</name>
</gene>
<protein>
    <submittedName>
        <fullName evidence="1">Uncharacterized protein</fullName>
    </submittedName>
</protein>
<organism evidence="1 2">
    <name type="scientific">Phytophthora oleae</name>
    <dbReference type="NCBI Taxonomy" id="2107226"/>
    <lineage>
        <taxon>Eukaryota</taxon>
        <taxon>Sar</taxon>
        <taxon>Stramenopiles</taxon>
        <taxon>Oomycota</taxon>
        <taxon>Peronosporomycetes</taxon>
        <taxon>Peronosporales</taxon>
        <taxon>Peronosporaceae</taxon>
        <taxon>Phytophthora</taxon>
    </lineage>
</organism>
<evidence type="ECO:0000313" key="1">
    <source>
        <dbReference type="EMBL" id="KAL3670456.1"/>
    </source>
</evidence>
<dbReference type="EMBL" id="JBIMZQ010000007">
    <property type="protein sequence ID" value="KAL3670456.1"/>
    <property type="molecule type" value="Genomic_DNA"/>
</dbReference>
<comment type="caution">
    <text evidence="1">The sequence shown here is derived from an EMBL/GenBank/DDBJ whole genome shotgun (WGS) entry which is preliminary data.</text>
</comment>
<reference evidence="1 2" key="1">
    <citation type="submission" date="2024-09" db="EMBL/GenBank/DDBJ databases">
        <title>Genome sequencing and assembly of Phytophthora oleae, isolate VK10A, causative agent of rot of olive drupes.</title>
        <authorList>
            <person name="Conti Taguali S."/>
            <person name="Riolo M."/>
            <person name="La Spada F."/>
            <person name="Cacciola S.O."/>
            <person name="Dionisio G."/>
        </authorList>
    </citation>
    <scope>NUCLEOTIDE SEQUENCE [LARGE SCALE GENOMIC DNA]</scope>
    <source>
        <strain evidence="1 2">VK10A</strain>
    </source>
</reference>
<dbReference type="AlphaFoldDB" id="A0ABD3FVW5"/>
<name>A0ABD3FVW5_9STRA</name>
<proteinExistence type="predicted"/>
<evidence type="ECO:0000313" key="2">
    <source>
        <dbReference type="Proteomes" id="UP001632037"/>
    </source>
</evidence>
<sequence>MGELPNVSTSTQPVLRRTADQQRMPQANGMHPDQGNADAHILGMPLCTGLLAPLGLSLDRTSMETRGHEAFYGALCEPDSSTAIEGYPRSSTDTIFRWRRYLCRGLEADLDKLECGMRHARFGYSATKWCTKAHK</sequence>